<dbReference type="Proteomes" id="UP000186015">
    <property type="component" value="Unassembled WGS sequence"/>
</dbReference>
<dbReference type="AlphaFoldDB" id="A0A1H7Q5J8"/>
<dbReference type="OrthoDB" id="2204431at2"/>
<dbReference type="RefSeq" id="WP_074836267.1">
    <property type="nucleotide sequence ID" value="NZ_FOAT01000029.1"/>
</dbReference>
<name>A0A1H7Q5J8_RUMAL</name>
<accession>A0A1H7Q5J8</accession>
<organism evidence="1 2">
    <name type="scientific">Ruminococcus albus</name>
    <dbReference type="NCBI Taxonomy" id="1264"/>
    <lineage>
        <taxon>Bacteria</taxon>
        <taxon>Bacillati</taxon>
        <taxon>Bacillota</taxon>
        <taxon>Clostridia</taxon>
        <taxon>Eubacteriales</taxon>
        <taxon>Oscillospiraceae</taxon>
        <taxon>Ruminococcus</taxon>
    </lineage>
</organism>
<evidence type="ECO:0000313" key="1">
    <source>
        <dbReference type="EMBL" id="SEL42765.1"/>
    </source>
</evidence>
<gene>
    <name evidence="1" type="ORF">SAMN05216469_1296</name>
</gene>
<reference evidence="1 2" key="1">
    <citation type="submission" date="2016-10" db="EMBL/GenBank/DDBJ databases">
        <authorList>
            <person name="de Groot N.N."/>
        </authorList>
    </citation>
    <scope>NUCLEOTIDE SEQUENCE [LARGE SCALE GENOMIC DNA]</scope>
    <source>
        <strain evidence="1 2">KH2T6</strain>
    </source>
</reference>
<evidence type="ECO:0000313" key="2">
    <source>
        <dbReference type="Proteomes" id="UP000186015"/>
    </source>
</evidence>
<sequence length="517" mass="61360">MNRNELSIILDENINIYLNNIERELEQSHDQWFENFGFPMFGETAKEYHEQVYFESYFESYTRKMINGILKDLCYYECAYEIVWPESEYVGIYNGYTNIESEEKFGFEFVDKDRKIGYRYTSIKPEEIDSLLKKENVHKIVCVEWLHKDDIKCISYGDKPVEVILLWDLFNELFDDLALNEIEEMYETFVKRISEAVAKANSMISLVTLPGFTPNYISKTRDESLSIIRKEISSLSYYNVMNDDYKNLEKISANLITKYKLSEFFLNNKYDLLLNGNSDYAKSFSTSEYLYKYFKNNPMFDYTPIVSSYLKSIEQLLNSICCNYASLHSDTTCISEFTLGKYIHYINEAAHESIFRSEIRPVKGIIYRCLNSYRIECRNNLFHKDYFNNWNRVEMIRLNTFFLYVAILGSVDTSLIKYDDGILNLKYDELFRIIDKQRSSRFLCVINGEEYSGMNIEPRNEGIKYNESGLITNTIVLKRFNYDHYDIIELSRDNLPSEIWIIDSFGTKKRRIWSILN</sequence>
<protein>
    <submittedName>
        <fullName evidence="1">Uncharacterized protein</fullName>
    </submittedName>
</protein>
<dbReference type="EMBL" id="FOAT01000029">
    <property type="protein sequence ID" value="SEL42765.1"/>
    <property type="molecule type" value="Genomic_DNA"/>
</dbReference>
<proteinExistence type="predicted"/>